<sequence>MHREHDSKQMEGRFVVGIVRGFEKGLERLVSRAFRGNSNGTIKPVEIANLIRNTMDDESFSISEGRTVAPHSFTVRLGADAFAQAREWGTALAQELADVALEHAQRQDYSLRDAVTVTFRKDESLRPTKIEVDASLGGTKAPTTPRPRPAARPHLSSAEQQASTQHIRPNTNRTPVIELDGNRYALSADTVVMGRAGDAGLHINDQGASRRHAEIIRRGDRVFVRDLGSTNGTYVNGTRIQGEEELLDGTIIAIGHARLTFSWQNAPEGMS</sequence>
<accession>A0ABX5L613</accession>
<dbReference type="SMART" id="SM00240">
    <property type="entry name" value="FHA"/>
    <property type="match status" value="1"/>
</dbReference>
<proteinExistence type="predicted"/>
<dbReference type="InterPro" id="IPR008984">
    <property type="entry name" value="SMAD_FHA_dom_sf"/>
</dbReference>
<dbReference type="CDD" id="cd00060">
    <property type="entry name" value="FHA"/>
    <property type="match status" value="1"/>
</dbReference>
<protein>
    <submittedName>
        <fullName evidence="4">DUF2662 domain-containing protein</fullName>
    </submittedName>
</protein>
<comment type="caution">
    <text evidence="4">The sequence shown here is derived from an EMBL/GenBank/DDBJ whole genome shotgun (WGS) entry which is preliminary data.</text>
</comment>
<dbReference type="InterPro" id="IPR050923">
    <property type="entry name" value="Cell_Proc_Reg/RNA_Proc"/>
</dbReference>
<dbReference type="Pfam" id="PF00498">
    <property type="entry name" value="FHA"/>
    <property type="match status" value="1"/>
</dbReference>
<feature type="domain" description="FHA" evidence="3">
    <location>
        <begin position="191"/>
        <end position="240"/>
    </location>
</feature>
<dbReference type="Gene3D" id="3.30.2320.60">
    <property type="entry name" value="FhaA, phosphopeptide-binding domain (DUF3662)"/>
    <property type="match status" value="1"/>
</dbReference>
<evidence type="ECO:0000256" key="2">
    <source>
        <dbReference type="SAM" id="MobiDB-lite"/>
    </source>
</evidence>
<dbReference type="InterPro" id="IPR042287">
    <property type="entry name" value="FhaA_N_sf"/>
</dbReference>
<feature type="region of interest" description="Disordered" evidence="2">
    <location>
        <begin position="135"/>
        <end position="175"/>
    </location>
</feature>
<dbReference type="Pfam" id="PF12401">
    <property type="entry name" value="FhaA_N"/>
    <property type="match status" value="1"/>
</dbReference>
<organism evidence="4 5">
    <name type="scientific">Pseudoglutamicibacter cumminsii</name>
    <dbReference type="NCBI Taxonomy" id="156979"/>
    <lineage>
        <taxon>Bacteria</taxon>
        <taxon>Bacillati</taxon>
        <taxon>Actinomycetota</taxon>
        <taxon>Actinomycetes</taxon>
        <taxon>Micrococcales</taxon>
        <taxon>Micrococcaceae</taxon>
        <taxon>Pseudoglutamicibacter</taxon>
    </lineage>
</organism>
<dbReference type="EMBL" id="QFWG01000004">
    <property type="protein sequence ID" value="PWI27958.1"/>
    <property type="molecule type" value="Genomic_DNA"/>
</dbReference>
<reference evidence="4 5" key="1">
    <citation type="submission" date="2018-05" db="EMBL/GenBank/DDBJ databases">
        <title>Draft Genome Sequence of Arthrobacter cumminsii IME1328, Isolated from a Patient Who Suffered from Foot Ulcers in China.</title>
        <authorList>
            <person name="Li M."/>
            <person name="Jiang Z."/>
            <person name="Sun Q."/>
            <person name="Tong Y."/>
        </authorList>
    </citation>
    <scope>NUCLEOTIDE SEQUENCE [LARGE SCALE GENOMIC DNA]</scope>
    <source>
        <strain evidence="4 5">IME1328</strain>
    </source>
</reference>
<dbReference type="Gene3D" id="2.60.200.20">
    <property type="match status" value="1"/>
</dbReference>
<name>A0ABX5L613_9MICC</name>
<keyword evidence="1" id="KW-0597">Phosphoprotein</keyword>
<dbReference type="InterPro" id="IPR000253">
    <property type="entry name" value="FHA_dom"/>
</dbReference>
<dbReference type="InterPro" id="IPR022128">
    <property type="entry name" value="FhaA_N"/>
</dbReference>
<dbReference type="PROSITE" id="PS50006">
    <property type="entry name" value="FHA_DOMAIN"/>
    <property type="match status" value="1"/>
</dbReference>
<evidence type="ECO:0000259" key="3">
    <source>
        <dbReference type="PROSITE" id="PS50006"/>
    </source>
</evidence>
<gene>
    <name evidence="4" type="ORF">CAY35_04340</name>
</gene>
<evidence type="ECO:0000313" key="4">
    <source>
        <dbReference type="EMBL" id="PWI27958.1"/>
    </source>
</evidence>
<evidence type="ECO:0000256" key="1">
    <source>
        <dbReference type="ARBA" id="ARBA00022553"/>
    </source>
</evidence>
<feature type="compositionally biased region" description="Polar residues" evidence="2">
    <location>
        <begin position="157"/>
        <end position="174"/>
    </location>
</feature>
<dbReference type="PANTHER" id="PTHR23308">
    <property type="entry name" value="NUCLEAR INHIBITOR OF PROTEIN PHOSPHATASE-1"/>
    <property type="match status" value="1"/>
</dbReference>
<dbReference type="Proteomes" id="UP000245514">
    <property type="component" value="Unassembled WGS sequence"/>
</dbReference>
<evidence type="ECO:0000313" key="5">
    <source>
        <dbReference type="Proteomes" id="UP000245514"/>
    </source>
</evidence>
<dbReference type="SUPFAM" id="SSF49879">
    <property type="entry name" value="SMAD/FHA domain"/>
    <property type="match status" value="1"/>
</dbReference>
<keyword evidence="5" id="KW-1185">Reference proteome</keyword>